<dbReference type="PANTHER" id="PTHR36010:SF1">
    <property type="entry name" value="CYTOCHROME C BIOGENESIS CCMF C-TERMINAL-LIKE MITOCHONDRIAL PROTEIN-RELATED"/>
    <property type="match status" value="1"/>
</dbReference>
<evidence type="ECO:0000256" key="1">
    <source>
        <dbReference type="SAM" id="MobiDB-lite"/>
    </source>
</evidence>
<keyword evidence="2" id="KW-0472">Membrane</keyword>
<gene>
    <name evidence="5" type="primary">ccmFc</name>
</gene>
<feature type="compositionally biased region" description="Polar residues" evidence="1">
    <location>
        <begin position="157"/>
        <end position="167"/>
    </location>
</feature>
<keyword evidence="2" id="KW-1133">Transmembrane helix</keyword>
<evidence type="ECO:0000313" key="5">
    <source>
        <dbReference type="EMBL" id="QYK19083.1"/>
    </source>
</evidence>
<geneLocation type="mitochondrion" evidence="5"/>
<feature type="compositionally biased region" description="Basic residues" evidence="1">
    <location>
        <begin position="145"/>
        <end position="154"/>
    </location>
</feature>
<feature type="transmembrane region" description="Helical" evidence="2">
    <location>
        <begin position="45"/>
        <end position="61"/>
    </location>
</feature>
<organism evidence="5">
    <name type="scientific">Dryadella lilliputiana</name>
    <dbReference type="NCBI Taxonomy" id="2706257"/>
    <lineage>
        <taxon>Eukaryota</taxon>
        <taxon>Viridiplantae</taxon>
        <taxon>Streptophyta</taxon>
        <taxon>Embryophyta</taxon>
        <taxon>Tracheophyta</taxon>
        <taxon>Spermatophyta</taxon>
        <taxon>Magnoliopsida</taxon>
        <taxon>Liliopsida</taxon>
        <taxon>Asparagales</taxon>
        <taxon>Orchidaceae</taxon>
        <taxon>Epidendroideae</taxon>
        <taxon>Epidendreae</taxon>
        <taxon>Pleurothallidinae</taxon>
        <taxon>Dryadella</taxon>
    </lineage>
</organism>
<keyword evidence="2" id="KW-0812">Transmembrane</keyword>
<evidence type="ECO:0000256" key="2">
    <source>
        <dbReference type="SAM" id="Phobius"/>
    </source>
</evidence>
<dbReference type="EMBL" id="MW563104">
    <property type="protein sequence ID" value="QYK19083.1"/>
    <property type="molecule type" value="Genomic_DNA"/>
</dbReference>
<feature type="transmembrane region" description="Helical" evidence="2">
    <location>
        <begin position="236"/>
        <end position="253"/>
    </location>
</feature>
<dbReference type="AlphaFoldDB" id="A0A8F9RTC2"/>
<dbReference type="InterPro" id="IPR032523">
    <property type="entry name" value="CcmF_C"/>
</dbReference>
<feature type="domain" description="Cytochrome c-type biogenesis protein CcmF C-terminal" evidence="4">
    <location>
        <begin position="349"/>
        <end position="426"/>
    </location>
</feature>
<dbReference type="InterPro" id="IPR044955">
    <property type="entry name" value="CCMFC"/>
</dbReference>
<name>A0A8F9RTC2_9ASPA</name>
<feature type="chain" id="PRO_5034652619" evidence="3">
    <location>
        <begin position="22"/>
        <end position="448"/>
    </location>
</feature>
<accession>A0A8F9RTC2</accession>
<proteinExistence type="predicted"/>
<dbReference type="Pfam" id="PF16327">
    <property type="entry name" value="CcmF_C"/>
    <property type="match status" value="1"/>
</dbReference>
<reference evidence="5" key="1">
    <citation type="submission" date="2021-01" db="EMBL/GenBank/DDBJ databases">
        <title>Pleurothallidinae phylogenomics.</title>
        <authorList>
            <person name="Mauad A.V.S.R."/>
            <person name="Vieira L.N."/>
            <person name="Baura V.A."/>
            <person name="Balsanelli E."/>
            <person name="Souza E.M."/>
            <person name="Chase M.W."/>
            <person name="Smidt E.C."/>
        </authorList>
    </citation>
    <scope>NUCLEOTIDE SEQUENCE</scope>
</reference>
<keyword evidence="3" id="KW-0732">Signal</keyword>
<keyword evidence="5" id="KW-0496">Mitochondrion</keyword>
<protein>
    <submittedName>
        <fullName evidence="5">CcmFc</fullName>
    </submittedName>
</protein>
<evidence type="ECO:0000259" key="4">
    <source>
        <dbReference type="Pfam" id="PF16327"/>
    </source>
</evidence>
<feature type="region of interest" description="Disordered" evidence="1">
    <location>
        <begin position="143"/>
        <end position="170"/>
    </location>
</feature>
<evidence type="ECO:0000256" key="3">
    <source>
        <dbReference type="SAM" id="SignalP"/>
    </source>
</evidence>
<dbReference type="PANTHER" id="PTHR36010">
    <property type="entry name" value="CYTOCHROME C BIOGENESIS CCMF C-TERMINAL-LIKE MITOCHONDRIAL PROTEIN-RELATED"/>
    <property type="match status" value="1"/>
</dbReference>
<feature type="signal peptide" evidence="3">
    <location>
        <begin position="1"/>
        <end position="21"/>
    </location>
</feature>
<sequence>MVQLLNFFFFITSMVVPRGTAAPVLFQLFVSRDVPTGAPSSNGTLIPILISEFPFLVYLHSRKFIRSMDRAKSGVLVRASRPILFTDIIGRSSSARNALFCFVPVLNFLILESMGDLSYLESFCGLFCLQFFRTIFSLPRDRSAKRERRRKRQTLRPNGNEQRQNNKMRCPGYPYIERERRVKGFGPVAFPVPPSSSGACLGGVPPEIGLEALALPTSRLLMAVGHDYYKKVKMNLPISHVGVCIFLLGVLLSNTNKIQFTQRLPLGSELHMGKERCCLRGLDHLHGPTFHSICGNFLLSKPFPTSDRFIFEHDESLRADLLPILSPASYENGKLEHFLHRWMKNNEHKNLWFTMFPEKRYFFSIRETTSTTEVAIHTNLFTDLYAPIGTGSSRTGGWYTTIMKLPFLFSIRIGFLLASSGGSRSLLRQLQKDKLHWNRESSVEFLIA</sequence>
<dbReference type="GO" id="GO:0017004">
    <property type="term" value="P:cytochrome complex assembly"/>
    <property type="evidence" value="ECO:0007669"/>
    <property type="project" value="InterPro"/>
</dbReference>